<dbReference type="VEuPathDB" id="TriTrypDB:TCSYLVIO_004191"/>
<accession>A0A2V2WTN4</accession>
<feature type="region of interest" description="Disordered" evidence="1">
    <location>
        <begin position="588"/>
        <end position="637"/>
    </location>
</feature>
<comment type="caution">
    <text evidence="2">The sequence shown here is derived from an EMBL/GenBank/DDBJ whole genome shotgun (WGS) entry which is preliminary data.</text>
</comment>
<feature type="compositionally biased region" description="Basic and acidic residues" evidence="1">
    <location>
        <begin position="384"/>
        <end position="397"/>
    </location>
</feature>
<dbReference type="VEuPathDB" id="TriTrypDB:BCY84_18400"/>
<dbReference type="VEuPathDB" id="TriTrypDB:TcG_00260"/>
<dbReference type="VEuPathDB" id="TriTrypDB:TCDM_04434"/>
<feature type="region of interest" description="Disordered" evidence="1">
    <location>
        <begin position="870"/>
        <end position="928"/>
    </location>
</feature>
<feature type="region of interest" description="Disordered" evidence="1">
    <location>
        <begin position="372"/>
        <end position="404"/>
    </location>
</feature>
<dbReference type="VEuPathDB" id="TriTrypDB:C3747_55g137"/>
<evidence type="ECO:0000256" key="1">
    <source>
        <dbReference type="SAM" id="MobiDB-lite"/>
    </source>
</evidence>
<dbReference type="AlphaFoldDB" id="A0A2V2WTN4"/>
<feature type="compositionally biased region" description="Basic residues" evidence="1">
    <location>
        <begin position="915"/>
        <end position="928"/>
    </location>
</feature>
<dbReference type="EMBL" id="PRFC01000055">
    <property type="protein sequence ID" value="PWV11970.1"/>
    <property type="molecule type" value="Genomic_DNA"/>
</dbReference>
<dbReference type="Proteomes" id="UP000246078">
    <property type="component" value="Unassembled WGS sequence"/>
</dbReference>
<feature type="region of interest" description="Disordered" evidence="1">
    <location>
        <begin position="183"/>
        <end position="216"/>
    </location>
</feature>
<reference evidence="2 3" key="1">
    <citation type="journal article" date="2018" name="Microb. Genom.">
        <title>Expanding an expanded genome: long-read sequencing of Trypanosoma cruzi.</title>
        <authorList>
            <person name="Berna L."/>
            <person name="Rodriguez M."/>
            <person name="Chiribao M.L."/>
            <person name="Parodi-Talice A."/>
            <person name="Pita S."/>
            <person name="Rijo G."/>
            <person name="Alvarez-Valin F."/>
            <person name="Robello C."/>
        </authorList>
    </citation>
    <scope>NUCLEOTIDE SEQUENCE [LARGE SCALE GENOMIC DNA]</scope>
    <source>
        <strain evidence="2 3">TCC</strain>
    </source>
</reference>
<protein>
    <submittedName>
        <fullName evidence="2">Uncharacterized protein</fullName>
    </submittedName>
</protein>
<feature type="compositionally biased region" description="Basic residues" evidence="1">
    <location>
        <begin position="889"/>
        <end position="907"/>
    </location>
</feature>
<name>A0A2V2WTN4_TRYCR</name>
<dbReference type="VEuPathDB" id="TriTrypDB:C4B63_17g102"/>
<dbReference type="VEuPathDB" id="TriTrypDB:Tc_MARK_2938"/>
<evidence type="ECO:0000313" key="3">
    <source>
        <dbReference type="Proteomes" id="UP000246078"/>
    </source>
</evidence>
<proteinExistence type="predicted"/>
<dbReference type="VEuPathDB" id="TriTrypDB:ECC02_003768"/>
<feature type="compositionally biased region" description="Low complexity" evidence="1">
    <location>
        <begin position="878"/>
        <end position="888"/>
    </location>
</feature>
<sequence>MPENWSSRRFLMETCSQQLHKEENMRRRLELIRRESTKPPVMHFGTTGSLRRSNSKSVSPQPHVVLASKDIVKESSRSAPMVNSVSRSRPQSRERSRRLPLPPGAKPTRRKPSLPRSKSYRGVSASNSRVASPVPALQAVEGHPAKPLRKRARSTSQTGGRAKLARVFQPRKNEANMEERRAPFMCSGSPSRGVASPLKRSASRTPPPLPLPTMKFDANENTVDFTAPSTQLQRTQEAVLYASPLALPHTVNHSSEELKNALPVAEEEEEPIPFRVSEFRMPRTPQRRFSDVMNQAIFTPTNFPRFSHSAEEEHESKEQGNETGKDGDPADARESPARSEVVFSASFGAAMPSSHHSPEKETVFRTPSVTVGLANEQENEEEEVKMKEDEKVTKEQPSEVATTTVTTATCTATTAEVGAQEEGAPPPSSVVFSLVALDVAVAVEPEPVAFSTYSSHAYECSSTTTEASEKIGETGEARKLSFDWHDASQNEEKEEVRLEKLTAEEFVPPVPQPHVESDVLSQAFYECISAPSTPGLELPEAYWLLEATRKEMAVSSIVQRLPRRLGERRSEEGRSSLVLVTGELPVVRTPRIQEPHTPPPSEKPKRYSPLPKPQLQVPDSQGSATSPHTNNMALLSCDLSPLPRPVTLRSQVRTPIPSSRKKVSVHFSQTPREDHGKTSPCISPAGTSKFNEEHTGNGIRGETEYPVDEHEVEATPLCPPARCRSRSTGSRRSVVERLMECCSPDARKELEHIIATEGVAQTPPLNRGSGQLSESLTETSSISQRVAARPRKHYYDYTYWERYLRDVTRQSAKKQRRKDAKKANKAARRAVAHGFSVMAGSEAAVKQEHVHFLAESNKDANSAVMSTFGGKKEVAQTNNSGRSSQSHSSRNKKASSTRAPLRKTMSRKNRENILRRKRRLSGRQNRRK</sequence>
<dbReference type="VEuPathDB" id="TriTrypDB:TCDM_04433"/>
<dbReference type="VEuPathDB" id="TriTrypDB:TcCL_NonESM00948"/>
<dbReference type="VEuPathDB" id="TriTrypDB:TcYC6_0053190"/>
<evidence type="ECO:0000313" key="2">
    <source>
        <dbReference type="EMBL" id="PWV11970.1"/>
    </source>
</evidence>
<feature type="compositionally biased region" description="Polar residues" evidence="1">
    <location>
        <begin position="617"/>
        <end position="633"/>
    </location>
</feature>
<feature type="compositionally biased region" description="Basic and acidic residues" evidence="1">
    <location>
        <begin position="308"/>
        <end position="337"/>
    </location>
</feature>
<gene>
    <name evidence="2" type="ORF">C3747_55g137</name>
</gene>
<dbReference type="VEuPathDB" id="TriTrypDB:TcCLB.511725.130"/>
<feature type="compositionally biased region" description="Polar residues" evidence="1">
    <location>
        <begin position="46"/>
        <end position="60"/>
    </location>
</feature>
<organism evidence="2 3">
    <name type="scientific">Trypanosoma cruzi</name>
    <dbReference type="NCBI Taxonomy" id="5693"/>
    <lineage>
        <taxon>Eukaryota</taxon>
        <taxon>Discoba</taxon>
        <taxon>Euglenozoa</taxon>
        <taxon>Kinetoplastea</taxon>
        <taxon>Metakinetoplastina</taxon>
        <taxon>Trypanosomatida</taxon>
        <taxon>Trypanosomatidae</taxon>
        <taxon>Trypanosoma</taxon>
        <taxon>Schizotrypanum</taxon>
    </lineage>
</organism>
<feature type="region of interest" description="Disordered" evidence="1">
    <location>
        <begin position="34"/>
        <end position="164"/>
    </location>
</feature>
<feature type="region of interest" description="Disordered" evidence="1">
    <location>
        <begin position="650"/>
        <end position="698"/>
    </location>
</feature>
<feature type="region of interest" description="Disordered" evidence="1">
    <location>
        <begin position="301"/>
        <end position="339"/>
    </location>
</feature>
<dbReference type="VEuPathDB" id="TriTrypDB:TcBrA4_0104270"/>